<organism evidence="2 4">
    <name type="scientific">Macrostomum lignano</name>
    <dbReference type="NCBI Taxonomy" id="282301"/>
    <lineage>
        <taxon>Eukaryota</taxon>
        <taxon>Metazoa</taxon>
        <taxon>Spiralia</taxon>
        <taxon>Lophotrochozoa</taxon>
        <taxon>Platyhelminthes</taxon>
        <taxon>Rhabditophora</taxon>
        <taxon>Macrostomorpha</taxon>
        <taxon>Macrostomida</taxon>
        <taxon>Macrostomidae</taxon>
        <taxon>Macrostomum</taxon>
    </lineage>
</organism>
<dbReference type="EMBL" id="NIVC01003303">
    <property type="protein sequence ID" value="PAA52084.1"/>
    <property type="molecule type" value="Genomic_DNA"/>
</dbReference>
<protein>
    <submittedName>
        <fullName evidence="2">Uncharacterized protein</fullName>
    </submittedName>
</protein>
<comment type="caution">
    <text evidence="2">The sequence shown here is derived from an EMBL/GenBank/DDBJ whole genome shotgun (WGS) entry which is preliminary data.</text>
</comment>
<feature type="compositionally biased region" description="Acidic residues" evidence="1">
    <location>
        <begin position="245"/>
        <end position="254"/>
    </location>
</feature>
<name>A0A267DMF4_9PLAT</name>
<dbReference type="Proteomes" id="UP000215902">
    <property type="component" value="Unassembled WGS sequence"/>
</dbReference>
<evidence type="ECO:0000313" key="3">
    <source>
        <dbReference type="EMBL" id="PAA52084.1"/>
    </source>
</evidence>
<evidence type="ECO:0000256" key="1">
    <source>
        <dbReference type="SAM" id="MobiDB-lite"/>
    </source>
</evidence>
<evidence type="ECO:0000313" key="2">
    <source>
        <dbReference type="EMBL" id="PAA50493.1"/>
    </source>
</evidence>
<evidence type="ECO:0000313" key="4">
    <source>
        <dbReference type="Proteomes" id="UP000215902"/>
    </source>
</evidence>
<sequence length="254" mass="27496">MNNEGHSSAESILIPVYSIVQCSNCNTAQLVQTVLRNVNWTCCACNATSVLCSSTSTPPIARPCQTFSTSLSVASILSNIESVNVSSISGALDSIQEVLQSGVGKLYSLIAQLETGADPKLVVEAFRSYYREGLFERLVGLLANNNNCYVVDSESHEVPLSLSLFNQPQAPVATTQDLPVPPLAITQTWRLATPTPIVQVDKSDMTTKSTISITKQRPKRRNLLPTSRKNSTASANKKPLMSLDLTEEDDSDCE</sequence>
<proteinExistence type="predicted"/>
<reference evidence="2 4" key="1">
    <citation type="submission" date="2017-06" db="EMBL/GenBank/DDBJ databases">
        <title>A platform for efficient transgenesis in Macrostomum lignano, a flatworm model organism for stem cell research.</title>
        <authorList>
            <person name="Berezikov E."/>
        </authorList>
    </citation>
    <scope>NUCLEOTIDE SEQUENCE [LARGE SCALE GENOMIC DNA]</scope>
    <source>
        <strain evidence="2">DV1</strain>
        <tissue evidence="2">Whole organism</tissue>
    </source>
</reference>
<gene>
    <name evidence="2" type="ORF">BOX15_Mlig012429g1</name>
    <name evidence="3" type="ORF">BOX15_Mlig034193g1</name>
</gene>
<feature type="region of interest" description="Disordered" evidence="1">
    <location>
        <begin position="202"/>
        <end position="254"/>
    </location>
</feature>
<keyword evidence="4" id="KW-1185">Reference proteome</keyword>
<dbReference type="EMBL" id="NIVC01003621">
    <property type="protein sequence ID" value="PAA50493.1"/>
    <property type="molecule type" value="Genomic_DNA"/>
</dbReference>
<dbReference type="AlphaFoldDB" id="A0A267DMF4"/>
<feature type="compositionally biased region" description="Polar residues" evidence="1">
    <location>
        <begin position="224"/>
        <end position="235"/>
    </location>
</feature>
<feature type="compositionally biased region" description="Polar residues" evidence="1">
    <location>
        <begin position="206"/>
        <end position="215"/>
    </location>
</feature>
<accession>A0A267DMF4</accession>